<dbReference type="Proteomes" id="UP000681722">
    <property type="component" value="Unassembled WGS sequence"/>
</dbReference>
<keyword evidence="3" id="KW-1185">Reference proteome</keyword>
<dbReference type="EMBL" id="CAJNOQ010023388">
    <property type="protein sequence ID" value="CAF1514606.1"/>
    <property type="molecule type" value="Genomic_DNA"/>
</dbReference>
<dbReference type="Proteomes" id="UP000663829">
    <property type="component" value="Unassembled WGS sequence"/>
</dbReference>
<gene>
    <name evidence="1" type="ORF">GPM918_LOCUS37268</name>
    <name evidence="2" type="ORF">SRO942_LOCUS38024</name>
</gene>
<evidence type="ECO:0000313" key="3">
    <source>
        <dbReference type="Proteomes" id="UP000663829"/>
    </source>
</evidence>
<dbReference type="EMBL" id="CAJOBC010088927">
    <property type="protein sequence ID" value="CAF4374666.1"/>
    <property type="molecule type" value="Genomic_DNA"/>
</dbReference>
<evidence type="ECO:0000313" key="1">
    <source>
        <dbReference type="EMBL" id="CAF1514606.1"/>
    </source>
</evidence>
<evidence type="ECO:0000313" key="2">
    <source>
        <dbReference type="EMBL" id="CAF4374666.1"/>
    </source>
</evidence>
<dbReference type="AlphaFoldDB" id="A0A815UJ30"/>
<name>A0A815UJ30_9BILA</name>
<organism evidence="1 3">
    <name type="scientific">Didymodactylos carnosus</name>
    <dbReference type="NCBI Taxonomy" id="1234261"/>
    <lineage>
        <taxon>Eukaryota</taxon>
        <taxon>Metazoa</taxon>
        <taxon>Spiralia</taxon>
        <taxon>Gnathifera</taxon>
        <taxon>Rotifera</taxon>
        <taxon>Eurotatoria</taxon>
        <taxon>Bdelloidea</taxon>
        <taxon>Philodinida</taxon>
        <taxon>Philodinidae</taxon>
        <taxon>Didymodactylos</taxon>
    </lineage>
</organism>
<dbReference type="OrthoDB" id="10036923at2759"/>
<accession>A0A815UJ30</accession>
<protein>
    <submittedName>
        <fullName evidence="1">Uncharacterized protein</fullName>
    </submittedName>
</protein>
<reference evidence="1" key="1">
    <citation type="submission" date="2021-02" db="EMBL/GenBank/DDBJ databases">
        <authorList>
            <person name="Nowell W R."/>
        </authorList>
    </citation>
    <scope>NUCLEOTIDE SEQUENCE</scope>
</reference>
<sequence length="151" mass="17323">MINPANVVKIFADRASNLLSTVSNSVTSATIVTNRECEVTDLLCGVLESITSSHSHTLVETTLDHELADDELISDVECEDTDEGTWDPNWNDEDEDEETALCKQFSLDYMAKAVKFYNEINPQTGKRKRRWETVKHNFQRIPHQTYLSRWN</sequence>
<comment type="caution">
    <text evidence="1">The sequence shown here is derived from an EMBL/GenBank/DDBJ whole genome shotgun (WGS) entry which is preliminary data.</text>
</comment>
<proteinExistence type="predicted"/>